<dbReference type="GO" id="GO:0034657">
    <property type="term" value="C:GID complex"/>
    <property type="evidence" value="ECO:0007669"/>
    <property type="project" value="TreeGrafter"/>
</dbReference>
<dbReference type="InterPro" id="IPR045098">
    <property type="entry name" value="Fyv10_fam"/>
</dbReference>
<protein>
    <recommendedName>
        <fullName evidence="1">CTLH/CRA C-terminal to LisH motif domain-containing protein</fullName>
    </recommendedName>
</protein>
<organism evidence="2 3">
    <name type="scientific">Apiotrichum porosum</name>
    <dbReference type="NCBI Taxonomy" id="105984"/>
    <lineage>
        <taxon>Eukaryota</taxon>
        <taxon>Fungi</taxon>
        <taxon>Dikarya</taxon>
        <taxon>Basidiomycota</taxon>
        <taxon>Agaricomycotina</taxon>
        <taxon>Tremellomycetes</taxon>
        <taxon>Trichosporonales</taxon>
        <taxon>Trichosporonaceae</taxon>
        <taxon>Apiotrichum</taxon>
    </lineage>
</organism>
<dbReference type="RefSeq" id="XP_028474257.1">
    <property type="nucleotide sequence ID" value="XM_028616950.1"/>
</dbReference>
<dbReference type="GO" id="GO:0005634">
    <property type="term" value="C:nucleus"/>
    <property type="evidence" value="ECO:0007669"/>
    <property type="project" value="TreeGrafter"/>
</dbReference>
<dbReference type="GO" id="GO:0043161">
    <property type="term" value="P:proteasome-mediated ubiquitin-dependent protein catabolic process"/>
    <property type="evidence" value="ECO:0007669"/>
    <property type="project" value="InterPro"/>
</dbReference>
<proteinExistence type="predicted"/>
<name>A0A427XJS2_9TREE</name>
<reference evidence="2 3" key="1">
    <citation type="submission" date="2018-11" db="EMBL/GenBank/DDBJ databases">
        <title>Genome sequence of Apiotrichum porosum DSM 27194.</title>
        <authorList>
            <person name="Aliyu H."/>
            <person name="Gorte O."/>
            <person name="Ochsenreither K."/>
        </authorList>
    </citation>
    <scope>NUCLEOTIDE SEQUENCE [LARGE SCALE GENOMIC DNA]</scope>
    <source>
        <strain evidence="2 3">DSM 27194</strain>
    </source>
</reference>
<dbReference type="PANTHER" id="PTHR12170">
    <property type="entry name" value="MACROPHAGE ERYTHROBLAST ATTACHER-RELATED"/>
    <property type="match status" value="1"/>
</dbReference>
<dbReference type="GO" id="GO:0004842">
    <property type="term" value="F:ubiquitin-protein transferase activity"/>
    <property type="evidence" value="ECO:0007669"/>
    <property type="project" value="InterPro"/>
</dbReference>
<dbReference type="Proteomes" id="UP000279236">
    <property type="component" value="Unassembled WGS sequence"/>
</dbReference>
<dbReference type="AlphaFoldDB" id="A0A427XJS2"/>
<comment type="caution">
    <text evidence="2">The sequence shown here is derived from an EMBL/GenBank/DDBJ whole genome shotgun (WGS) entry which is preliminary data.</text>
</comment>
<dbReference type="GO" id="GO:0005737">
    <property type="term" value="C:cytoplasm"/>
    <property type="evidence" value="ECO:0007669"/>
    <property type="project" value="TreeGrafter"/>
</dbReference>
<keyword evidence="3" id="KW-1185">Reference proteome</keyword>
<evidence type="ECO:0000259" key="1">
    <source>
        <dbReference type="Pfam" id="PF10607"/>
    </source>
</evidence>
<dbReference type="Pfam" id="PF10607">
    <property type="entry name" value="CTLH"/>
    <property type="match status" value="1"/>
</dbReference>
<dbReference type="EMBL" id="RSCE01000010">
    <property type="protein sequence ID" value="RSH79110.1"/>
    <property type="molecule type" value="Genomic_DNA"/>
</dbReference>
<dbReference type="STRING" id="105984.A0A427XJS2"/>
<evidence type="ECO:0000313" key="2">
    <source>
        <dbReference type="EMBL" id="RSH79110.1"/>
    </source>
</evidence>
<sequence length="353" mass="38405">MSTADVSAALGALEALSSQPASGPLTAVIENHIAVARMRLEAGAPPKQVITELQSSITRAKKEVERGLKAWYSAIGNVGKGVEKVRVWCPCSIAGWRCLLTWRVIPLILPSLHVNVRLASSSTQAFPPNLASISSAYDDPPLFSDPEAVDALDRVVLDSLGRRGLWDAVAAFEDETGLAYDTEKRELSEELCRIESDIEAGNLSSAIAWCDVHKEQLASGPNPSSLSYYLHRAVFLAQPDPAASLKYAQDHLFDYLRSQPGQVQALLTSCLYDSTNSPYANEAAPLAAMFRADYCRAHGWAREEPLEVTVRLGSRGGALNAIEKARRVMGDRLGNVRHWQELPVGAVSQNQTR</sequence>
<dbReference type="PANTHER" id="PTHR12170:SF3">
    <property type="entry name" value="GH10162P"/>
    <property type="match status" value="1"/>
</dbReference>
<accession>A0A427XJS2</accession>
<dbReference type="OrthoDB" id="1933281at2759"/>
<dbReference type="GeneID" id="39585691"/>
<feature type="domain" description="CTLH/CRA C-terminal to LisH motif" evidence="1">
    <location>
        <begin position="190"/>
        <end position="313"/>
    </location>
</feature>
<dbReference type="InterPro" id="IPR024964">
    <property type="entry name" value="CTLH/CRA"/>
</dbReference>
<gene>
    <name evidence="2" type="ORF">EHS24_001148</name>
</gene>
<evidence type="ECO:0000313" key="3">
    <source>
        <dbReference type="Proteomes" id="UP000279236"/>
    </source>
</evidence>